<gene>
    <name evidence="1" type="ORF">PGIGA_G00059710</name>
</gene>
<dbReference type="Proteomes" id="UP000829447">
    <property type="component" value="Linkage Group LG14"/>
</dbReference>
<sequence length="156" mass="18107">SFDGVRKSLSDLKKRVEEICEEEFNKIPTEAAAVQGILPSEPKSREDFLQYFCYLTLDPNTVHPQLILSENNRVVKYSGTNQQYADHPERFDIYTQVLCKESVCGRCYWEVEWSSNRWVSISVTYKEIRRKGGCKESGFGFNSQLKLSSEVQHRPE</sequence>
<evidence type="ECO:0000313" key="1">
    <source>
        <dbReference type="EMBL" id="MCI4386192.1"/>
    </source>
</evidence>
<keyword evidence="2" id="KW-1185">Reference proteome</keyword>
<protein>
    <submittedName>
        <fullName evidence="1">Uncharacterized protein</fullName>
    </submittedName>
</protein>
<feature type="non-terminal residue" evidence="1">
    <location>
        <position position="1"/>
    </location>
</feature>
<comment type="caution">
    <text evidence="1">The sequence shown here is derived from an EMBL/GenBank/DDBJ whole genome shotgun (WGS) entry which is preliminary data.</text>
</comment>
<proteinExistence type="predicted"/>
<name>A0ACC5X4W8_PANGG</name>
<reference evidence="1 2" key="1">
    <citation type="journal article" date="2022" name="bioRxiv">
        <title>An ancient truncated duplication of the anti-Mullerian hormone receptor type 2 gene is a potential conserved master sex determinant in the Pangasiidae catfish family.</title>
        <authorList>
            <person name="Wen M."/>
            <person name="Pan Q."/>
            <person name="Jouanno E."/>
            <person name="Montfort J."/>
            <person name="Zahm M."/>
            <person name="Cabau C."/>
            <person name="Klopp C."/>
            <person name="Iampietro C."/>
            <person name="Roques C."/>
            <person name="Bouchez O."/>
            <person name="Castinel A."/>
            <person name="Donnadieu C."/>
            <person name="Parrinello H."/>
            <person name="Poncet C."/>
            <person name="Belmonte E."/>
            <person name="Gautier V."/>
            <person name="Avarre J.-C."/>
            <person name="Dugue R."/>
            <person name="Gustiano R."/>
            <person name="Ha T.T.T."/>
            <person name="Campet M."/>
            <person name="Sriphairoj K."/>
            <person name="Ribolli J."/>
            <person name="de Almeida F.L."/>
            <person name="Desvignes T."/>
            <person name="Postlethwait J.H."/>
            <person name="Bucao C.F."/>
            <person name="Robinson-Rechavi M."/>
            <person name="Bobe J."/>
            <person name="Herpin A."/>
            <person name="Guiguen Y."/>
        </authorList>
    </citation>
    <scope>NUCLEOTIDE SEQUENCE [LARGE SCALE GENOMIC DNA]</scope>
    <source>
        <strain evidence="1">YG-Dec2019</strain>
    </source>
</reference>
<organism evidence="1 2">
    <name type="scientific">Pangasianodon gigas</name>
    <name type="common">Mekong giant catfish</name>
    <name type="synonym">Pangasius gigas</name>
    <dbReference type="NCBI Taxonomy" id="30993"/>
    <lineage>
        <taxon>Eukaryota</taxon>
        <taxon>Metazoa</taxon>
        <taxon>Chordata</taxon>
        <taxon>Craniata</taxon>
        <taxon>Vertebrata</taxon>
        <taxon>Euteleostomi</taxon>
        <taxon>Actinopterygii</taxon>
        <taxon>Neopterygii</taxon>
        <taxon>Teleostei</taxon>
        <taxon>Ostariophysi</taxon>
        <taxon>Siluriformes</taxon>
        <taxon>Pangasiidae</taxon>
        <taxon>Pangasianodon</taxon>
    </lineage>
</organism>
<accession>A0ACC5X4W8</accession>
<evidence type="ECO:0000313" key="2">
    <source>
        <dbReference type="Proteomes" id="UP000829447"/>
    </source>
</evidence>
<dbReference type="EMBL" id="CM040467">
    <property type="protein sequence ID" value="MCI4386192.1"/>
    <property type="molecule type" value="Genomic_DNA"/>
</dbReference>